<name>X1QJ63_9ZZZZ</name>
<sequence length="75" mass="8768">MTMPMCKQCGNEFPIVSQHQLCQSCGFKNMEECTRQMRAKKGPYYERWKAARDNYIIEMAAKLKEIREDEPTSGT</sequence>
<dbReference type="EMBL" id="BARW01004947">
    <property type="protein sequence ID" value="GAI68298.1"/>
    <property type="molecule type" value="Genomic_DNA"/>
</dbReference>
<comment type="caution">
    <text evidence="1">The sequence shown here is derived from an EMBL/GenBank/DDBJ whole genome shotgun (WGS) entry which is preliminary data.</text>
</comment>
<reference evidence="1" key="1">
    <citation type="journal article" date="2014" name="Front. Microbiol.">
        <title>High frequency of phylogenetically diverse reductive dehalogenase-homologous genes in deep subseafloor sedimentary metagenomes.</title>
        <authorList>
            <person name="Kawai M."/>
            <person name="Futagami T."/>
            <person name="Toyoda A."/>
            <person name="Takaki Y."/>
            <person name="Nishi S."/>
            <person name="Hori S."/>
            <person name="Arai W."/>
            <person name="Tsubouchi T."/>
            <person name="Morono Y."/>
            <person name="Uchiyama I."/>
            <person name="Ito T."/>
            <person name="Fujiyama A."/>
            <person name="Inagaki F."/>
            <person name="Takami H."/>
        </authorList>
    </citation>
    <scope>NUCLEOTIDE SEQUENCE</scope>
    <source>
        <strain evidence="1">Expedition CK06-06</strain>
    </source>
</reference>
<protein>
    <submittedName>
        <fullName evidence="1">Uncharacterized protein</fullName>
    </submittedName>
</protein>
<gene>
    <name evidence="1" type="ORF">S12H4_11158</name>
</gene>
<dbReference type="AlphaFoldDB" id="X1QJ63"/>
<accession>X1QJ63</accession>
<organism evidence="1">
    <name type="scientific">marine sediment metagenome</name>
    <dbReference type="NCBI Taxonomy" id="412755"/>
    <lineage>
        <taxon>unclassified sequences</taxon>
        <taxon>metagenomes</taxon>
        <taxon>ecological metagenomes</taxon>
    </lineage>
</organism>
<evidence type="ECO:0000313" key="1">
    <source>
        <dbReference type="EMBL" id="GAI68298.1"/>
    </source>
</evidence>
<proteinExistence type="predicted"/>